<evidence type="ECO:0000313" key="1">
    <source>
        <dbReference type="EMBL" id="SPY08760.1"/>
    </source>
</evidence>
<reference evidence="1 2" key="1">
    <citation type="submission" date="2018-06" db="EMBL/GenBank/DDBJ databases">
        <authorList>
            <consortium name="Pathogen Informatics"/>
            <person name="Doyle S."/>
        </authorList>
    </citation>
    <scope>NUCLEOTIDE SEQUENCE [LARGE SCALE GENOMIC DNA]</scope>
    <source>
        <strain evidence="1 2">NCTC11009</strain>
    </source>
</reference>
<evidence type="ECO:0000313" key="2">
    <source>
        <dbReference type="Proteomes" id="UP000250242"/>
    </source>
</evidence>
<dbReference type="EMBL" id="UATH01000001">
    <property type="protein sequence ID" value="SPY08760.1"/>
    <property type="molecule type" value="Genomic_DNA"/>
</dbReference>
<name>A0A2X1VK05_9BURK</name>
<gene>
    <name evidence="1" type="ORF">NCTC11009_01992</name>
</gene>
<protein>
    <submittedName>
        <fullName evidence="1">Rubredoxin</fullName>
    </submittedName>
</protein>
<dbReference type="RefSeq" id="WP_070476265.1">
    <property type="nucleotide sequence ID" value="NZ_CAMQFR010000031.1"/>
</dbReference>
<dbReference type="AlphaFoldDB" id="A0A2X1VK05"/>
<dbReference type="Proteomes" id="UP000250242">
    <property type="component" value="Unassembled WGS sequence"/>
</dbReference>
<accession>A0A2X1VK05</accession>
<organism evidence="1 2">
    <name type="scientific">Oligella urethralis</name>
    <dbReference type="NCBI Taxonomy" id="90245"/>
    <lineage>
        <taxon>Bacteria</taxon>
        <taxon>Pseudomonadati</taxon>
        <taxon>Pseudomonadota</taxon>
        <taxon>Betaproteobacteria</taxon>
        <taxon>Burkholderiales</taxon>
        <taxon>Alcaligenaceae</taxon>
        <taxon>Oligella</taxon>
    </lineage>
</organism>
<sequence length="418" mass="47781">MTGFDGTSDEFLKDIEQEKLKLIDLVAQGEIALDGVMSPLTKELMQKLGAQGVDMTSWWAMTSMDWHCPSCGRHKGDIVRLNSKRELMCWLVEHHDHMGDLVKIEFEEQYKMAEVPNADKSAFDYIDRLAPVVAAYDKAIICVDCNEADRDAKRIANTHKHFSYSPLEIRRFVEAKPNVKHVIKHDVAQEIWESHKETFELRLKIIRRIADIALNTHDWFQKIPHTQLARAVTAQAENIAKKNKVSSDFSLLTKKLASTIDVNYSSWRYKANLPPLERPNEADIAYITNVTNLDSWSKVSEDWVCPGCHRKKLQTVRKNNKGKWFFETAKRTYLGKDIVEKGATKIICKDCAILTTKLGEEAARTGGLEIFNCFGDYVAIEEVNSIVKAQEHTMHNVDNYKTDSLIAVIVERMRVLNP</sequence>
<proteinExistence type="predicted"/>